<evidence type="ECO:0000259" key="7">
    <source>
        <dbReference type="PROSITE" id="PS51192"/>
    </source>
</evidence>
<evidence type="ECO:0000313" key="10">
    <source>
        <dbReference type="Proteomes" id="UP001597233"/>
    </source>
</evidence>
<evidence type="ECO:0000256" key="4">
    <source>
        <dbReference type="ARBA" id="ARBA00022840"/>
    </source>
</evidence>
<dbReference type="InterPro" id="IPR001650">
    <property type="entry name" value="Helicase_C-like"/>
</dbReference>
<keyword evidence="1" id="KW-0547">Nucleotide-binding</keyword>
<dbReference type="InterPro" id="IPR011545">
    <property type="entry name" value="DEAD/DEAH_box_helicase_dom"/>
</dbReference>
<feature type="domain" description="Helicase C-terminal" evidence="8">
    <location>
        <begin position="218"/>
        <end position="382"/>
    </location>
</feature>
<dbReference type="InterPro" id="IPR050079">
    <property type="entry name" value="DEAD_box_RNA_helicase"/>
</dbReference>
<feature type="compositionally biased region" description="Basic residues" evidence="6">
    <location>
        <begin position="455"/>
        <end position="464"/>
    </location>
</feature>
<feature type="region of interest" description="Disordered" evidence="6">
    <location>
        <begin position="344"/>
        <end position="603"/>
    </location>
</feature>
<keyword evidence="10" id="KW-1185">Reference proteome</keyword>
<name>A0ABW4RNT9_9BACL</name>
<reference evidence="10" key="1">
    <citation type="journal article" date="2019" name="Int. J. Syst. Evol. Microbiol.">
        <title>The Global Catalogue of Microorganisms (GCM) 10K type strain sequencing project: providing services to taxonomists for standard genome sequencing and annotation.</title>
        <authorList>
            <consortium name="The Broad Institute Genomics Platform"/>
            <consortium name="The Broad Institute Genome Sequencing Center for Infectious Disease"/>
            <person name="Wu L."/>
            <person name="Ma J."/>
        </authorList>
    </citation>
    <scope>NUCLEOTIDE SEQUENCE [LARGE SCALE GENOMIC DNA]</scope>
    <source>
        <strain evidence="10">CCUG 54950</strain>
    </source>
</reference>
<comment type="similarity">
    <text evidence="5">Belongs to the DEAD box helicase family.</text>
</comment>
<evidence type="ECO:0000256" key="6">
    <source>
        <dbReference type="SAM" id="MobiDB-lite"/>
    </source>
</evidence>
<dbReference type="RefSeq" id="WP_371834055.1">
    <property type="nucleotide sequence ID" value="NZ_JBHUEH010000023.1"/>
</dbReference>
<dbReference type="SMART" id="SM00487">
    <property type="entry name" value="DEXDc"/>
    <property type="match status" value="1"/>
</dbReference>
<dbReference type="Pfam" id="PF00271">
    <property type="entry name" value="Helicase_C"/>
    <property type="match status" value="1"/>
</dbReference>
<dbReference type="Gene3D" id="3.40.50.300">
    <property type="entry name" value="P-loop containing nucleotide triphosphate hydrolases"/>
    <property type="match status" value="2"/>
</dbReference>
<dbReference type="Pfam" id="PF00270">
    <property type="entry name" value="DEAD"/>
    <property type="match status" value="1"/>
</dbReference>
<dbReference type="SMART" id="SM00490">
    <property type="entry name" value="HELICc"/>
    <property type="match status" value="1"/>
</dbReference>
<dbReference type="CDD" id="cd18787">
    <property type="entry name" value="SF2_C_DEAD"/>
    <property type="match status" value="1"/>
</dbReference>
<dbReference type="InterPro" id="IPR027417">
    <property type="entry name" value="P-loop_NTPase"/>
</dbReference>
<feature type="compositionally biased region" description="Polar residues" evidence="6">
    <location>
        <begin position="364"/>
        <end position="379"/>
    </location>
</feature>
<feature type="compositionally biased region" description="Basic and acidic residues" evidence="6">
    <location>
        <begin position="550"/>
        <end position="563"/>
    </location>
</feature>
<feature type="compositionally biased region" description="Basic and acidic residues" evidence="6">
    <location>
        <begin position="350"/>
        <end position="363"/>
    </location>
</feature>
<feature type="compositionally biased region" description="Gly residues" evidence="6">
    <location>
        <begin position="422"/>
        <end position="433"/>
    </location>
</feature>
<dbReference type="InterPro" id="IPR014001">
    <property type="entry name" value="Helicase_ATP-bd"/>
</dbReference>
<gene>
    <name evidence="9" type="ORF">ACFSC9_18110</name>
</gene>
<feature type="compositionally biased region" description="Polar residues" evidence="6">
    <location>
        <begin position="468"/>
        <end position="477"/>
    </location>
</feature>
<feature type="compositionally biased region" description="Low complexity" evidence="6">
    <location>
        <begin position="493"/>
        <end position="533"/>
    </location>
</feature>
<organism evidence="9 10">
    <name type="scientific">Paenibacillus wenxiniae</name>
    <dbReference type="NCBI Taxonomy" id="1636843"/>
    <lineage>
        <taxon>Bacteria</taxon>
        <taxon>Bacillati</taxon>
        <taxon>Bacillota</taxon>
        <taxon>Bacilli</taxon>
        <taxon>Bacillales</taxon>
        <taxon>Paenibacillaceae</taxon>
        <taxon>Paenibacillus</taxon>
    </lineage>
</organism>
<keyword evidence="2" id="KW-0378">Hydrolase</keyword>
<proteinExistence type="inferred from homology"/>
<keyword evidence="4" id="KW-0067">ATP-binding</keyword>
<dbReference type="SUPFAM" id="SSF52540">
    <property type="entry name" value="P-loop containing nucleoside triphosphate hydrolases"/>
    <property type="match status" value="1"/>
</dbReference>
<dbReference type="PROSITE" id="PS51194">
    <property type="entry name" value="HELICASE_CTER"/>
    <property type="match status" value="1"/>
</dbReference>
<feature type="domain" description="Helicase ATP-binding" evidence="7">
    <location>
        <begin position="34"/>
        <end position="206"/>
    </location>
</feature>
<evidence type="ECO:0000256" key="5">
    <source>
        <dbReference type="ARBA" id="ARBA00038437"/>
    </source>
</evidence>
<dbReference type="EMBL" id="JBHUEH010000023">
    <property type="protein sequence ID" value="MFD1887414.1"/>
    <property type="molecule type" value="Genomic_DNA"/>
</dbReference>
<dbReference type="Proteomes" id="UP001597233">
    <property type="component" value="Unassembled WGS sequence"/>
</dbReference>
<evidence type="ECO:0000259" key="8">
    <source>
        <dbReference type="PROSITE" id="PS51194"/>
    </source>
</evidence>
<dbReference type="CDD" id="cd00268">
    <property type="entry name" value="DEADc"/>
    <property type="match status" value="1"/>
</dbReference>
<feature type="compositionally biased region" description="Low complexity" evidence="6">
    <location>
        <begin position="579"/>
        <end position="593"/>
    </location>
</feature>
<evidence type="ECO:0000313" key="9">
    <source>
        <dbReference type="EMBL" id="MFD1887414.1"/>
    </source>
</evidence>
<feature type="compositionally biased region" description="Low complexity" evidence="6">
    <location>
        <begin position="394"/>
        <end position="406"/>
    </location>
</feature>
<feature type="compositionally biased region" description="Basic and acidic residues" evidence="6">
    <location>
        <begin position="409"/>
        <end position="418"/>
    </location>
</feature>
<evidence type="ECO:0000256" key="3">
    <source>
        <dbReference type="ARBA" id="ARBA00022806"/>
    </source>
</evidence>
<accession>A0ABW4RNT9</accession>
<dbReference type="PANTHER" id="PTHR47959:SF1">
    <property type="entry name" value="ATP-DEPENDENT RNA HELICASE DBPA"/>
    <property type="match status" value="1"/>
</dbReference>
<sequence>MTTNFNSFDISSAAVELLAANGIAQPTEVQQASIPLLLNGEDAIVQAKTGTGKTLAFLLPIFEKLNLNVTGAPQALIVAPTRELALQIATEARKLADAYEGVRILAAYGGQDVERQLRKLEGGCHLVVGTPGRLLDHMGRGTLDMTKIRTLVLDEADQMLHMGFLKEVEQIILATSPSRQTMLFSATIPDGIRRLSAQYMRKPHDIRVGTEETVPLNLIRQLVVECTPRGKLAALNEYIERERPYLAVIFCRTKRRAAKLNEELQEMGYASDELHGDLSQNKREQVMKAFRDAKLQLLVATDVAARGIDVEGVTHVFNYDIPQDVEYYIHRIGRTGRAGGKGRAITFVTPHDRRELEQIERETSQNLPREISNTSAQSEDSGELLSNVRSPKPRTGSKTSSGSGSSRGKRGESGRSERAQSSGGGRSGGAGGRRGARAGSERGGASPYSSDAPKRTGKNKRPAKSARASVSEQSVVSSYDADAPKRTGSGQPRTGSSQQRTGSSQQRAGSGQQRTGSSQQRTGSSQPRSGSGQRSDKPASYGGNGTAMSRRTDEQGNFRRDSSKGNGSKSGGGRSREYGPSSRQSSNRSTRGSSDGGNRRGRR</sequence>
<keyword evidence="3 9" id="KW-0347">Helicase</keyword>
<dbReference type="InterPro" id="IPR044742">
    <property type="entry name" value="DEAD/DEAH_RhlB"/>
</dbReference>
<evidence type="ECO:0000256" key="2">
    <source>
        <dbReference type="ARBA" id="ARBA00022801"/>
    </source>
</evidence>
<comment type="caution">
    <text evidence="9">The sequence shown here is derived from an EMBL/GenBank/DDBJ whole genome shotgun (WGS) entry which is preliminary data.</text>
</comment>
<dbReference type="GO" id="GO:0004386">
    <property type="term" value="F:helicase activity"/>
    <property type="evidence" value="ECO:0007669"/>
    <property type="project" value="UniProtKB-KW"/>
</dbReference>
<dbReference type="PANTHER" id="PTHR47959">
    <property type="entry name" value="ATP-DEPENDENT RNA HELICASE RHLE-RELATED"/>
    <property type="match status" value="1"/>
</dbReference>
<dbReference type="PROSITE" id="PS51192">
    <property type="entry name" value="HELICASE_ATP_BIND_1"/>
    <property type="match status" value="1"/>
</dbReference>
<evidence type="ECO:0000256" key="1">
    <source>
        <dbReference type="ARBA" id="ARBA00022741"/>
    </source>
</evidence>
<protein>
    <submittedName>
        <fullName evidence="9">DEAD/DEAH box helicase</fullName>
    </submittedName>
</protein>